<dbReference type="PANTHER" id="PTHR22914:SF42">
    <property type="entry name" value="CHITIN SYNTHASE"/>
    <property type="match status" value="1"/>
</dbReference>
<accession>A0A8S3RFG1</accession>
<evidence type="ECO:0000256" key="9">
    <source>
        <dbReference type="ARBA" id="ARBA00023136"/>
    </source>
</evidence>
<feature type="transmembrane region" description="Helical" evidence="14">
    <location>
        <begin position="232"/>
        <end position="256"/>
    </location>
</feature>
<evidence type="ECO:0000256" key="14">
    <source>
        <dbReference type="SAM" id="Phobius"/>
    </source>
</evidence>
<evidence type="ECO:0000256" key="12">
    <source>
        <dbReference type="ARBA" id="ARBA00048014"/>
    </source>
</evidence>
<feature type="region of interest" description="Disordered" evidence="13">
    <location>
        <begin position="1172"/>
        <end position="1196"/>
    </location>
</feature>
<dbReference type="PANTHER" id="PTHR22914">
    <property type="entry name" value="CHITIN SYNTHASE"/>
    <property type="match status" value="1"/>
</dbReference>
<comment type="catalytic activity">
    <reaction evidence="12">
        <text>[(1-&gt;4)-N-acetyl-beta-D-glucosaminyl](n) + UDP-N-acetyl-alpha-D-glucosamine = [(1-&gt;4)-N-acetyl-beta-D-glucosaminyl](n+1) + UDP + H(+)</text>
        <dbReference type="Rhea" id="RHEA:16637"/>
        <dbReference type="Rhea" id="RHEA-COMP:9593"/>
        <dbReference type="Rhea" id="RHEA-COMP:9595"/>
        <dbReference type="ChEBI" id="CHEBI:15378"/>
        <dbReference type="ChEBI" id="CHEBI:17029"/>
        <dbReference type="ChEBI" id="CHEBI:57705"/>
        <dbReference type="ChEBI" id="CHEBI:58223"/>
        <dbReference type="EC" id="2.4.1.16"/>
    </reaction>
</comment>
<keyword evidence="8" id="KW-0175">Coiled coil</keyword>
<feature type="region of interest" description="Disordered" evidence="13">
    <location>
        <begin position="1386"/>
        <end position="1405"/>
    </location>
</feature>
<dbReference type="Pfam" id="PF03142">
    <property type="entry name" value="Chitin_synth_2"/>
    <property type="match status" value="1"/>
</dbReference>
<evidence type="ECO:0000256" key="10">
    <source>
        <dbReference type="ARBA" id="ARBA00023180"/>
    </source>
</evidence>
<evidence type="ECO:0000256" key="3">
    <source>
        <dbReference type="ARBA" id="ARBA00022475"/>
    </source>
</evidence>
<dbReference type="InterPro" id="IPR004835">
    <property type="entry name" value="Chitin_synth"/>
</dbReference>
<dbReference type="SUPFAM" id="SSF53448">
    <property type="entry name" value="Nucleotide-diphospho-sugar transferases"/>
    <property type="match status" value="1"/>
</dbReference>
<feature type="compositionally biased region" description="Acidic residues" evidence="13">
    <location>
        <begin position="1179"/>
        <end position="1196"/>
    </location>
</feature>
<evidence type="ECO:0000256" key="6">
    <source>
        <dbReference type="ARBA" id="ARBA00022692"/>
    </source>
</evidence>
<reference evidence="15" key="1">
    <citation type="submission" date="2021-03" db="EMBL/GenBank/DDBJ databases">
        <authorList>
            <person name="Bekaert M."/>
        </authorList>
    </citation>
    <scope>NUCLEOTIDE SEQUENCE</scope>
</reference>
<comment type="similarity">
    <text evidence="11">Belongs to the chitin synthase family. Class IV subfamily.</text>
</comment>
<keyword evidence="9 14" id="KW-0472">Membrane</keyword>
<feature type="transmembrane region" description="Helical" evidence="14">
    <location>
        <begin position="201"/>
        <end position="220"/>
    </location>
</feature>
<keyword evidence="7 14" id="KW-1133">Transmembrane helix</keyword>
<evidence type="ECO:0000256" key="4">
    <source>
        <dbReference type="ARBA" id="ARBA00022676"/>
    </source>
</evidence>
<feature type="transmembrane region" description="Helical" evidence="14">
    <location>
        <begin position="772"/>
        <end position="791"/>
    </location>
</feature>
<keyword evidence="6 14" id="KW-0812">Transmembrane</keyword>
<feature type="transmembrane region" description="Helical" evidence="14">
    <location>
        <begin position="743"/>
        <end position="766"/>
    </location>
</feature>
<dbReference type="InterPro" id="IPR029044">
    <property type="entry name" value="Nucleotide-diphossugar_trans"/>
</dbReference>
<organism evidence="15 16">
    <name type="scientific">Mytilus edulis</name>
    <name type="common">Blue mussel</name>
    <dbReference type="NCBI Taxonomy" id="6550"/>
    <lineage>
        <taxon>Eukaryota</taxon>
        <taxon>Metazoa</taxon>
        <taxon>Spiralia</taxon>
        <taxon>Lophotrochozoa</taxon>
        <taxon>Mollusca</taxon>
        <taxon>Bivalvia</taxon>
        <taxon>Autobranchia</taxon>
        <taxon>Pteriomorphia</taxon>
        <taxon>Mytilida</taxon>
        <taxon>Mytiloidea</taxon>
        <taxon>Mytilidae</taxon>
        <taxon>Mytilinae</taxon>
        <taxon>Mytilus</taxon>
    </lineage>
</organism>
<dbReference type="FunFam" id="3.90.550.10:FF:000139">
    <property type="entry name" value="Chitin synthase 8"/>
    <property type="match status" value="1"/>
</dbReference>
<keyword evidence="3" id="KW-1003">Cell membrane</keyword>
<evidence type="ECO:0000313" key="15">
    <source>
        <dbReference type="EMBL" id="CAG2205557.1"/>
    </source>
</evidence>
<keyword evidence="4 15" id="KW-0328">Glycosyltransferase</keyword>
<feature type="transmembrane region" description="Helical" evidence="14">
    <location>
        <begin position="104"/>
        <end position="123"/>
    </location>
</feature>
<dbReference type="GO" id="GO:0005886">
    <property type="term" value="C:plasma membrane"/>
    <property type="evidence" value="ECO:0007669"/>
    <property type="project" value="UniProtKB-SubCell"/>
</dbReference>
<evidence type="ECO:0000256" key="13">
    <source>
        <dbReference type="SAM" id="MobiDB-lite"/>
    </source>
</evidence>
<feature type="region of interest" description="Disordered" evidence="13">
    <location>
        <begin position="893"/>
        <end position="917"/>
    </location>
</feature>
<comment type="caution">
    <text evidence="15">The sequence shown here is derived from an EMBL/GenBank/DDBJ whole genome shotgun (WGS) entry which is preliminary data.</text>
</comment>
<feature type="transmembrane region" description="Helical" evidence="14">
    <location>
        <begin position="160"/>
        <end position="181"/>
    </location>
</feature>
<feature type="transmembrane region" description="Helical" evidence="14">
    <location>
        <begin position="829"/>
        <end position="849"/>
    </location>
</feature>
<feature type="transmembrane region" description="Helical" evidence="14">
    <location>
        <begin position="803"/>
        <end position="823"/>
    </location>
</feature>
<evidence type="ECO:0000256" key="2">
    <source>
        <dbReference type="ARBA" id="ARBA00012543"/>
    </source>
</evidence>
<dbReference type="OrthoDB" id="370884at2759"/>
<evidence type="ECO:0000256" key="11">
    <source>
        <dbReference type="ARBA" id="ARBA00046329"/>
    </source>
</evidence>
<proteinExistence type="inferred from homology"/>
<feature type="transmembrane region" description="Helical" evidence="14">
    <location>
        <begin position="856"/>
        <end position="879"/>
    </location>
</feature>
<keyword evidence="10" id="KW-0325">Glycoprotein</keyword>
<sequence>MLVVLIIECVHSIGLGYLVFKVLGELHAAYGIMALNTTCFIPSVLNIFPSRAKTNDDSGKKCWKTCRRVLNLIINILACMAQISVIPLIIYFGSIKMGVSTKETIYSICCVLFCSLSCWENFLPDGTTKNNTTHDTMARLKKVEQFILSIKFDLQESRPFITAISSLLKIGVTILIGFLLAEPDINLVTGWNSLTSDDILKFTPIICVSTCSFMAYYMALTACRLKLQVISFSLACFLSTPVAVVIAMIGCEYKFLSTYSKDSLNCKEELSVDLNSYIYFIYGFILFISIYWISRHIWSPKQGRLEKADILFVNPLYCSILLEQHLLMNRRRHVRRIRKEVEHGVVLFRIAVDENKTTLKKIPPMIYACATMWHENRQEMVQILKSLYSCASRIYKKWGKKFIEFISHILFDDAYELDDNEEEMVPNKFVRLFTDVMQEAANAIHKKNIELRRPRIIQSPYGAQLVFLLPGNNLMYVHLKDKNKIRHRKRWSQVMYMYYLLGYRLGNECKERIKLCLKEDKFDDHITWDTEKKDGKFGKSQIFNFLDDEVLYRAENTFILALDGDVDFTPKAVRLLVDKMVTDDQLGAACGRIHPIGKGPMVWYQKFEYAVAHWLQKSTEHVLGCVLCSPGCFSLFRGSALMDDNVMRKYTIKPTEASHHLMYDQGEDRWLCTLLLQQGYRVDYAAASDAYTYAPEGFGEFFNQRRRWMPSTIANIMDLLTDARNTVSINNNISWLYMIYQGALMLSTLIGPSTVIMMIAGAYLTVFKINLLTSYAIALSPAILFTILCFTVKPKYQIMTAEIFSAIYSFIMMVVFVGCIITAVQQSPFHPSVIFLCSMVFIFLFAAVIHPWEFSCIFYGLLYFLCVPSGFLLLIIYSLCNMNSVSWGTREVAKKKTQKEKDEEERKKKENEEKKKQKSWLSRFMPVNQLKELRSILELTKKETKEENGLQNEDLNEVVVGINKRKSVSWNVEIPEETGFKQTTEKRFNPLHKPKWTEDNDFKHGNIMSMRPEETKFWEEFIKRYLKPLDTDKKEQETMKKALAQLRNEVVAGFAFINLIWISINFMFQLRKPAVIEFPTAAGAENVDDSVIKIDALGLMFIIFFVLILLIQFIGMVIHRLGTLMDLVAITEIPNPFRHVRCSTKQRHGNTRDDNTGLDAKKLVRFCADVVGEPMPDYSSDEDDESEDKEDDQVEEELSDTIINNAVRGFKGNIGATRTTGLGMSFRETMVIGRDSISNNLRSTLSSPKFKQIARNTIAISEQKHDERTKPLPKGNVLKYRKNHPPTLRTDWEQAKKFGSTKPMFKDFINEIQNDQELKHKVKGLEKQTTGDDLKRTFRPDSSATNVDEPGNDELSSALGTLSRAFYKNLNKKTKIQTRQNAVSMESHSGSRLRLRNTTETVTSL</sequence>
<dbReference type="GO" id="GO:0004100">
    <property type="term" value="F:chitin synthase activity"/>
    <property type="evidence" value="ECO:0007669"/>
    <property type="project" value="UniProtKB-EC"/>
</dbReference>
<feature type="transmembrane region" description="Helical" evidence="14">
    <location>
        <begin position="1096"/>
        <end position="1118"/>
    </location>
</feature>
<name>A0A8S3RFG1_MYTED</name>
<dbReference type="EC" id="2.4.1.16" evidence="2"/>
<feature type="compositionally biased region" description="Basic and acidic residues" evidence="13">
    <location>
        <begin position="893"/>
        <end position="915"/>
    </location>
</feature>
<dbReference type="Proteomes" id="UP000683360">
    <property type="component" value="Unassembled WGS sequence"/>
</dbReference>
<keyword evidence="16" id="KW-1185">Reference proteome</keyword>
<dbReference type="CDD" id="cd04190">
    <property type="entry name" value="Chitin_synth_C"/>
    <property type="match status" value="1"/>
</dbReference>
<evidence type="ECO:0000256" key="7">
    <source>
        <dbReference type="ARBA" id="ARBA00022989"/>
    </source>
</evidence>
<evidence type="ECO:0000256" key="1">
    <source>
        <dbReference type="ARBA" id="ARBA00004651"/>
    </source>
</evidence>
<feature type="transmembrane region" description="Helical" evidence="14">
    <location>
        <begin position="28"/>
        <end position="48"/>
    </location>
</feature>
<gene>
    <name evidence="15" type="ORF">MEDL_19985</name>
</gene>
<evidence type="ECO:0000313" key="16">
    <source>
        <dbReference type="Proteomes" id="UP000683360"/>
    </source>
</evidence>
<evidence type="ECO:0000256" key="8">
    <source>
        <dbReference type="ARBA" id="ARBA00023054"/>
    </source>
</evidence>
<dbReference type="GO" id="GO:0006031">
    <property type="term" value="P:chitin biosynthetic process"/>
    <property type="evidence" value="ECO:0007669"/>
    <property type="project" value="TreeGrafter"/>
</dbReference>
<evidence type="ECO:0000256" key="5">
    <source>
        <dbReference type="ARBA" id="ARBA00022679"/>
    </source>
</evidence>
<keyword evidence="5 15" id="KW-0808">Transferase</keyword>
<dbReference type="EMBL" id="CAJPWZ010001025">
    <property type="protein sequence ID" value="CAG2205557.1"/>
    <property type="molecule type" value="Genomic_DNA"/>
</dbReference>
<comment type="subcellular location">
    <subcellularLocation>
        <location evidence="1">Cell membrane</location>
        <topology evidence="1">Multi-pass membrane protein</topology>
    </subcellularLocation>
</comment>
<protein>
    <recommendedName>
        <fullName evidence="2">chitin synthase</fullName>
        <ecNumber evidence="2">2.4.1.16</ecNumber>
    </recommendedName>
</protein>
<feature type="transmembrane region" description="Helical" evidence="14">
    <location>
        <begin position="1050"/>
        <end position="1068"/>
    </location>
</feature>
<feature type="transmembrane region" description="Helical" evidence="14">
    <location>
        <begin position="276"/>
        <end position="294"/>
    </location>
</feature>
<feature type="transmembrane region" description="Helical" evidence="14">
    <location>
        <begin position="69"/>
        <end position="92"/>
    </location>
</feature>